<comment type="caution">
    <text evidence="2">The sequence shown here is derived from an EMBL/GenBank/DDBJ whole genome shotgun (WGS) entry which is preliminary data.</text>
</comment>
<dbReference type="Gene3D" id="1.20.1270.180">
    <property type="match status" value="1"/>
</dbReference>
<feature type="domain" description="Lysozyme inhibitor LprI-like N-terminal" evidence="1">
    <location>
        <begin position="54"/>
        <end position="136"/>
    </location>
</feature>
<dbReference type="InterPro" id="IPR009739">
    <property type="entry name" value="LprI-like_N"/>
</dbReference>
<dbReference type="OrthoDB" id="122332at2"/>
<dbReference type="PANTHER" id="PTHR37549">
    <property type="entry name" value="LIPOPROTEIN LPRI"/>
    <property type="match status" value="1"/>
</dbReference>
<protein>
    <recommendedName>
        <fullName evidence="1">Lysozyme inhibitor LprI-like N-terminal domain-containing protein</fullName>
    </recommendedName>
</protein>
<dbReference type="RefSeq" id="WP_108916218.1">
    <property type="nucleotide sequence ID" value="NZ_BGJY01000005.1"/>
</dbReference>
<keyword evidence="3" id="KW-1185">Reference proteome</keyword>
<proteinExistence type="predicted"/>
<evidence type="ECO:0000313" key="3">
    <source>
        <dbReference type="Proteomes" id="UP000245137"/>
    </source>
</evidence>
<evidence type="ECO:0000259" key="1">
    <source>
        <dbReference type="Pfam" id="PF07007"/>
    </source>
</evidence>
<accession>A0A2U1STA7</accession>
<dbReference type="Proteomes" id="UP000245137">
    <property type="component" value="Unassembled WGS sequence"/>
</dbReference>
<gene>
    <name evidence="2" type="ORF">C5689_05200</name>
</gene>
<dbReference type="GO" id="GO:0005576">
    <property type="term" value="C:extracellular region"/>
    <property type="evidence" value="ECO:0007669"/>
    <property type="project" value="TreeGrafter"/>
</dbReference>
<dbReference type="AlphaFoldDB" id="A0A2U1STA7"/>
<dbReference type="PANTHER" id="PTHR37549:SF1">
    <property type="entry name" value="LIPOPROTEIN LPRI"/>
    <property type="match status" value="1"/>
</dbReference>
<name>A0A2U1STA7_METSR</name>
<sequence length="457" mass="49792">MPTLVAGAHAGTLLVSSPLALSLRVFLLRSSFSRLSLVATALLMSATAARAMDCAKAETLVETTICADPQIKWQDDAISRNYFAALTALREKGNKPAHDKMQGEQRRWLAERNACGLKAAGGLTYCVEEMTSKRLGRLPASAAEAGEVPPAGLRLGTETLAWGKTKDGLRTLTHRGRVVLKEPPDPRLDSPFKIHDRYKDGQTDAVLVEEGAADYNVCSTFYVVESRQPGAVSRLELGKICGWFSNEDYSDNDPAPWLTRNADGFAFVSPARPFSNGEVRQWRSKTGDLTTSVIQFLPTPGSTMNSLAASKEPKVIEPLRNAEFFAAVLRLKVIHKESVADALWGLTNGGYGMRSFDMPQPELYGLAMDPTTVAYSGCGAVWHGGAHFSCEGSDTLAVWDRAGGGFYFAINDLGDNGHNREKAQVEPPLASWPLPARTRYESWRNVGRWTGAPTEPR</sequence>
<reference evidence="2 3" key="1">
    <citation type="journal article" date="2018" name="Appl. Microbiol. Biotechnol.">
        <title>Co-cultivation of the strictly anaerobic methanogen Methanosarcina barkeri with aerobic methanotrophs in an oxygen-limited membrane bioreactor.</title>
        <authorList>
            <person name="In 't Zandt M.H."/>
            <person name="van den Bosch T.J.M."/>
            <person name="Rijkers R."/>
            <person name="van Kessel M.A.H.J."/>
            <person name="Jetten M.S.M."/>
            <person name="Welte C.U."/>
        </authorList>
    </citation>
    <scope>NUCLEOTIDE SEQUENCE [LARGE SCALE GENOMIC DNA]</scope>
    <source>
        <strain evidence="2 3">DSM 17706</strain>
    </source>
</reference>
<dbReference type="InterPro" id="IPR052755">
    <property type="entry name" value="Lysozyme_Inhibitor_LprI"/>
</dbReference>
<organism evidence="2 3">
    <name type="scientific">Methylosinus sporium</name>
    <dbReference type="NCBI Taxonomy" id="428"/>
    <lineage>
        <taxon>Bacteria</taxon>
        <taxon>Pseudomonadati</taxon>
        <taxon>Pseudomonadota</taxon>
        <taxon>Alphaproteobacteria</taxon>
        <taxon>Hyphomicrobiales</taxon>
        <taxon>Methylocystaceae</taxon>
        <taxon>Methylosinus</taxon>
    </lineage>
</organism>
<dbReference type="Pfam" id="PF07007">
    <property type="entry name" value="LprI"/>
    <property type="match status" value="1"/>
</dbReference>
<dbReference type="EMBL" id="PUIV01000005">
    <property type="protein sequence ID" value="PWB94847.1"/>
    <property type="molecule type" value="Genomic_DNA"/>
</dbReference>
<evidence type="ECO:0000313" key="2">
    <source>
        <dbReference type="EMBL" id="PWB94847.1"/>
    </source>
</evidence>